<name>A0A820M8J4_9BILA</name>
<feature type="non-terminal residue" evidence="1">
    <location>
        <position position="1"/>
    </location>
</feature>
<comment type="caution">
    <text evidence="1">The sequence shown here is derived from an EMBL/GenBank/DDBJ whole genome shotgun (WGS) entry which is preliminary data.</text>
</comment>
<dbReference type="EMBL" id="CAJOBE010054652">
    <property type="protein sequence ID" value="CAF4368115.1"/>
    <property type="molecule type" value="Genomic_DNA"/>
</dbReference>
<dbReference type="Proteomes" id="UP000663874">
    <property type="component" value="Unassembled WGS sequence"/>
</dbReference>
<accession>A0A820M8J4</accession>
<sequence>MAFYFIRKQIEEISNNIQEARRIFERLESETRRLALSKESEIFQKQQQQQRSQT</sequence>
<reference evidence="1" key="1">
    <citation type="submission" date="2021-02" db="EMBL/GenBank/DDBJ databases">
        <authorList>
            <person name="Nowell W R."/>
        </authorList>
    </citation>
    <scope>NUCLEOTIDE SEQUENCE</scope>
</reference>
<proteinExistence type="predicted"/>
<dbReference type="AlphaFoldDB" id="A0A820M8J4"/>
<evidence type="ECO:0000313" key="2">
    <source>
        <dbReference type="Proteomes" id="UP000663874"/>
    </source>
</evidence>
<gene>
    <name evidence="1" type="ORF">FNK824_LOCUS42900</name>
</gene>
<evidence type="ECO:0000313" key="1">
    <source>
        <dbReference type="EMBL" id="CAF4368115.1"/>
    </source>
</evidence>
<protein>
    <submittedName>
        <fullName evidence="1">Uncharacterized protein</fullName>
    </submittedName>
</protein>
<organism evidence="1 2">
    <name type="scientific">Rotaria sordida</name>
    <dbReference type="NCBI Taxonomy" id="392033"/>
    <lineage>
        <taxon>Eukaryota</taxon>
        <taxon>Metazoa</taxon>
        <taxon>Spiralia</taxon>
        <taxon>Gnathifera</taxon>
        <taxon>Rotifera</taxon>
        <taxon>Eurotatoria</taxon>
        <taxon>Bdelloidea</taxon>
        <taxon>Philodinida</taxon>
        <taxon>Philodinidae</taxon>
        <taxon>Rotaria</taxon>
    </lineage>
</organism>